<comment type="caution">
    <text evidence="1">The sequence shown here is derived from an EMBL/GenBank/DDBJ whole genome shotgun (WGS) entry which is preliminary data.</text>
</comment>
<dbReference type="EMBL" id="BJMN01000002">
    <property type="protein sequence ID" value="GEB54545.1"/>
    <property type="molecule type" value="Genomic_DNA"/>
</dbReference>
<dbReference type="AlphaFoldDB" id="A0A4Y3R9V6"/>
<evidence type="ECO:0000313" key="1">
    <source>
        <dbReference type="EMBL" id="GEB54545.1"/>
    </source>
</evidence>
<organism evidence="1 2">
    <name type="scientific">Streptomyces gardneri</name>
    <dbReference type="NCBI Taxonomy" id="66892"/>
    <lineage>
        <taxon>Bacteria</taxon>
        <taxon>Bacillati</taxon>
        <taxon>Actinomycetota</taxon>
        <taxon>Actinomycetes</taxon>
        <taxon>Kitasatosporales</taxon>
        <taxon>Streptomycetaceae</taxon>
        <taxon>Streptomyces</taxon>
    </lineage>
</organism>
<keyword evidence="2" id="KW-1185">Reference proteome</keyword>
<name>A0A4Y3R9V6_9ACTN</name>
<dbReference type="Proteomes" id="UP000315226">
    <property type="component" value="Unassembled WGS sequence"/>
</dbReference>
<reference evidence="1 2" key="1">
    <citation type="submission" date="2019-06" db="EMBL/GenBank/DDBJ databases">
        <title>Whole genome shotgun sequence of Streptomyces gardneri NBRC 12865.</title>
        <authorList>
            <person name="Hosoyama A."/>
            <person name="Uohara A."/>
            <person name="Ohji S."/>
            <person name="Ichikawa N."/>
        </authorList>
    </citation>
    <scope>NUCLEOTIDE SEQUENCE [LARGE SCALE GENOMIC DNA]</scope>
    <source>
        <strain evidence="1 2">NBRC 12865</strain>
    </source>
</reference>
<dbReference type="RefSeq" id="WP_229917674.1">
    <property type="nucleotide sequence ID" value="NZ_BJMN01000002.1"/>
</dbReference>
<accession>A0A4Y3R9V6</accession>
<sequence length="149" mass="16184">MERSGIVLRLWAAGEMPYRDGLYRPDDTALDLDVEGPGTYHPDAGQPIPFRLGEPLPVALAVEEDGTVEVDRFFESPLPDGSGSLCGGGGGMGNIGHLARLDADGSLRWAAFMFHSNPFLGVRYEGTTAVFSNDWWNELRLDLTDPAFA</sequence>
<protein>
    <submittedName>
        <fullName evidence="1">Uncharacterized protein</fullName>
    </submittedName>
</protein>
<proteinExistence type="predicted"/>
<gene>
    <name evidence="1" type="ORF">SGA01_01500</name>
</gene>
<evidence type="ECO:0000313" key="2">
    <source>
        <dbReference type="Proteomes" id="UP000315226"/>
    </source>
</evidence>